<dbReference type="Pfam" id="PF05635">
    <property type="entry name" value="23S_rRNA_IVP"/>
    <property type="match status" value="1"/>
</dbReference>
<comment type="caution">
    <text evidence="1">The sequence shown here is derived from an EMBL/GenBank/DDBJ whole genome shotgun (WGS) entry which is preliminary data.</text>
</comment>
<dbReference type="InterPro" id="IPR012657">
    <property type="entry name" value="23S_rRNA-intervening_sequence"/>
</dbReference>
<proteinExistence type="predicted"/>
<dbReference type="InterPro" id="IPR036583">
    <property type="entry name" value="23S_rRNA_IVS_sf"/>
</dbReference>
<reference evidence="1 2" key="1">
    <citation type="journal article" date="2016" name="Nat. Commun.">
        <title>Thousands of microbial genomes shed light on interconnected biogeochemical processes in an aquifer system.</title>
        <authorList>
            <person name="Anantharaman K."/>
            <person name="Brown C.T."/>
            <person name="Hug L.A."/>
            <person name="Sharon I."/>
            <person name="Castelle C.J."/>
            <person name="Probst A.J."/>
            <person name="Thomas B.C."/>
            <person name="Singh A."/>
            <person name="Wilkins M.J."/>
            <person name="Karaoz U."/>
            <person name="Brodie E.L."/>
            <person name="Williams K.H."/>
            <person name="Hubbard S.S."/>
            <person name="Banfield J.F."/>
        </authorList>
    </citation>
    <scope>NUCLEOTIDE SEQUENCE [LARGE SCALE GENOMIC DNA]</scope>
</reference>
<dbReference type="PANTHER" id="PTHR38471:SF2">
    <property type="entry name" value="FOUR HELIX BUNDLE PROTEIN"/>
    <property type="match status" value="1"/>
</dbReference>
<evidence type="ECO:0000313" key="2">
    <source>
        <dbReference type="Proteomes" id="UP000178121"/>
    </source>
</evidence>
<dbReference type="PANTHER" id="PTHR38471">
    <property type="entry name" value="FOUR HELIX BUNDLE PROTEIN"/>
    <property type="match status" value="1"/>
</dbReference>
<dbReference type="Proteomes" id="UP000178121">
    <property type="component" value="Unassembled WGS sequence"/>
</dbReference>
<dbReference type="Gene3D" id="1.20.1440.60">
    <property type="entry name" value="23S rRNA-intervening sequence"/>
    <property type="match status" value="1"/>
</dbReference>
<organism evidence="1 2">
    <name type="scientific">Candidatus Taylorbacteria bacterium RIFCSPHIGHO2_01_FULL_51_15</name>
    <dbReference type="NCBI Taxonomy" id="1802304"/>
    <lineage>
        <taxon>Bacteria</taxon>
        <taxon>Candidatus Tayloriibacteriota</taxon>
    </lineage>
</organism>
<dbReference type="EMBL" id="MHRI01000011">
    <property type="protein sequence ID" value="OHA21274.1"/>
    <property type="molecule type" value="Genomic_DNA"/>
</dbReference>
<evidence type="ECO:0000313" key="1">
    <source>
        <dbReference type="EMBL" id="OHA21274.1"/>
    </source>
</evidence>
<dbReference type="AlphaFoldDB" id="A0A1G2MC35"/>
<dbReference type="SUPFAM" id="SSF158446">
    <property type="entry name" value="IVS-encoded protein-like"/>
    <property type="match status" value="1"/>
</dbReference>
<evidence type="ECO:0008006" key="3">
    <source>
        <dbReference type="Google" id="ProtNLM"/>
    </source>
</evidence>
<accession>A0A1G2MC35</accession>
<name>A0A1G2MC35_9BACT</name>
<dbReference type="NCBIfam" id="TIGR02436">
    <property type="entry name" value="four helix bundle protein"/>
    <property type="match status" value="1"/>
</dbReference>
<protein>
    <recommendedName>
        <fullName evidence="3">Four helix bundle protein</fullName>
    </recommendedName>
</protein>
<dbReference type="PIRSF" id="PIRSF035652">
    <property type="entry name" value="CHP02436"/>
    <property type="match status" value="1"/>
</dbReference>
<sequence length="120" mass="13680">MESKETNRYRELENRTATFAKQTIGVCLKLPRNRVNDPLVSQVIRASGSVGANYREANEALGKKDFVYRLGVARKEAKEAQYWFELLVEANPLQREALTVLLREAEELRNILSAIINKVS</sequence>
<gene>
    <name evidence="1" type="ORF">A2849_00545</name>
</gene>